<dbReference type="EMBL" id="BAVZ01000009">
    <property type="protein sequence ID" value="GAF08921.1"/>
    <property type="molecule type" value="Genomic_DNA"/>
</dbReference>
<evidence type="ECO:0008006" key="4">
    <source>
        <dbReference type="Google" id="ProtNLM"/>
    </source>
</evidence>
<organism evidence="2 3">
    <name type="scientific">Paenibacillus pini JCM 16418</name>
    <dbReference type="NCBI Taxonomy" id="1236976"/>
    <lineage>
        <taxon>Bacteria</taxon>
        <taxon>Bacillati</taxon>
        <taxon>Bacillota</taxon>
        <taxon>Bacilli</taxon>
        <taxon>Bacillales</taxon>
        <taxon>Paenibacillaceae</taxon>
        <taxon>Paenibacillus</taxon>
    </lineage>
</organism>
<comment type="caution">
    <text evidence="2">The sequence shown here is derived from an EMBL/GenBank/DDBJ whole genome shotgun (WGS) entry which is preliminary data.</text>
</comment>
<dbReference type="eggNOG" id="ENOG5030H6A">
    <property type="taxonomic scope" value="Bacteria"/>
</dbReference>
<feature type="transmembrane region" description="Helical" evidence="1">
    <location>
        <begin position="100"/>
        <end position="120"/>
    </location>
</feature>
<feature type="transmembrane region" description="Helical" evidence="1">
    <location>
        <begin position="20"/>
        <end position="40"/>
    </location>
</feature>
<gene>
    <name evidence="2" type="ORF">JCM16418_3032</name>
</gene>
<dbReference type="RefSeq" id="WP_036649826.1">
    <property type="nucleotide sequence ID" value="NZ_BAVZ01000009.1"/>
</dbReference>
<evidence type="ECO:0000313" key="3">
    <source>
        <dbReference type="Proteomes" id="UP000019364"/>
    </source>
</evidence>
<keyword evidence="1" id="KW-1133">Transmembrane helix</keyword>
<feature type="transmembrane region" description="Helical" evidence="1">
    <location>
        <begin position="69"/>
        <end position="88"/>
    </location>
</feature>
<name>W7YW97_9BACL</name>
<feature type="transmembrane region" description="Helical" evidence="1">
    <location>
        <begin position="132"/>
        <end position="151"/>
    </location>
</feature>
<dbReference type="STRING" id="1236976.JCM16418_3032"/>
<keyword evidence="1" id="KW-0472">Membrane</keyword>
<keyword evidence="1" id="KW-0812">Transmembrane</keyword>
<dbReference type="InterPro" id="IPR024563">
    <property type="entry name" value="YqhR"/>
</dbReference>
<sequence>MGRSQSQHQNNGHRTNPWGYALELGIFAGIIWGAIHWVFYSLHFTVIVPGFLGEPYFKHAFLKSGLGQFVGWLFFIVLSIIASYMYIFLFRKMKGPWPGIAYGIVWWILIFVAIGPYVHMVKPINKLTWDTLVSEFCIFLLWGLFIGYTIAVEYTDERKREPQHAGG</sequence>
<evidence type="ECO:0000313" key="2">
    <source>
        <dbReference type="EMBL" id="GAF08921.1"/>
    </source>
</evidence>
<proteinExistence type="predicted"/>
<reference evidence="2 3" key="1">
    <citation type="journal article" date="2014" name="Genome Announc.">
        <title>Draft Genome Sequence of Paenibacillus pini JCM 16418T, Isolated from the Rhizosphere of Pine Tree.</title>
        <authorList>
            <person name="Yuki M."/>
            <person name="Oshima K."/>
            <person name="Suda W."/>
            <person name="Oshida Y."/>
            <person name="Kitamura K."/>
            <person name="Iida Y."/>
            <person name="Hattori M."/>
            <person name="Ohkuma M."/>
        </authorList>
    </citation>
    <scope>NUCLEOTIDE SEQUENCE [LARGE SCALE GENOMIC DNA]</scope>
    <source>
        <strain evidence="2 3">JCM 16418</strain>
    </source>
</reference>
<keyword evidence="3" id="KW-1185">Reference proteome</keyword>
<protein>
    <recommendedName>
        <fullName evidence="4">Membrane protein YqhR</fullName>
    </recommendedName>
</protein>
<accession>W7YW97</accession>
<dbReference type="AlphaFoldDB" id="W7YW97"/>
<evidence type="ECO:0000256" key="1">
    <source>
        <dbReference type="SAM" id="Phobius"/>
    </source>
</evidence>
<dbReference type="Pfam" id="PF11085">
    <property type="entry name" value="YqhR"/>
    <property type="match status" value="1"/>
</dbReference>
<dbReference type="Proteomes" id="UP000019364">
    <property type="component" value="Unassembled WGS sequence"/>
</dbReference>
<dbReference type="OrthoDB" id="2691442at2"/>